<reference evidence="1 2" key="1">
    <citation type="submission" date="2013-11" db="EMBL/GenBank/DDBJ databases">
        <title>The Genome Sequence of Phytophthora parasitica P1976.</title>
        <authorList>
            <consortium name="The Broad Institute Genomics Platform"/>
            <person name="Russ C."/>
            <person name="Tyler B."/>
            <person name="Panabieres F."/>
            <person name="Shan W."/>
            <person name="Tripathy S."/>
            <person name="Grunwald N."/>
            <person name="Machado M."/>
            <person name="Johnson C.S."/>
            <person name="Walker B."/>
            <person name="Young S."/>
            <person name="Zeng Q."/>
            <person name="Gargeya S."/>
            <person name="Fitzgerald M."/>
            <person name="Haas B."/>
            <person name="Abouelleil A."/>
            <person name="Allen A.W."/>
            <person name="Alvarado L."/>
            <person name="Arachchi H.M."/>
            <person name="Berlin A.M."/>
            <person name="Chapman S.B."/>
            <person name="Gainer-Dewar J."/>
            <person name="Goldberg J."/>
            <person name="Griggs A."/>
            <person name="Gujja S."/>
            <person name="Hansen M."/>
            <person name="Howarth C."/>
            <person name="Imamovic A."/>
            <person name="Ireland A."/>
            <person name="Larimer J."/>
            <person name="McCowan C."/>
            <person name="Murphy C."/>
            <person name="Pearson M."/>
            <person name="Poon T.W."/>
            <person name="Priest M."/>
            <person name="Roberts A."/>
            <person name="Saif S."/>
            <person name="Shea T."/>
            <person name="Sisk P."/>
            <person name="Sykes S."/>
            <person name="Wortman J."/>
            <person name="Nusbaum C."/>
            <person name="Birren B."/>
        </authorList>
    </citation>
    <scope>NUCLEOTIDE SEQUENCE [LARGE SCALE GENOMIC DNA]</scope>
    <source>
        <strain evidence="1 2">P1976</strain>
    </source>
</reference>
<protein>
    <recommendedName>
        <fullName evidence="3">Peptidase A2 domain-containing protein</fullName>
    </recommendedName>
</protein>
<evidence type="ECO:0000313" key="1">
    <source>
        <dbReference type="EMBL" id="ETO61409.1"/>
    </source>
</evidence>
<dbReference type="OrthoDB" id="117285at2759"/>
<dbReference type="Proteomes" id="UP000028582">
    <property type="component" value="Unassembled WGS sequence"/>
</dbReference>
<dbReference type="Pfam" id="PF13975">
    <property type="entry name" value="gag-asp_proteas"/>
    <property type="match status" value="1"/>
</dbReference>
<dbReference type="InterPro" id="IPR021109">
    <property type="entry name" value="Peptidase_aspartic_dom_sf"/>
</dbReference>
<dbReference type="EMBL" id="ANJA01003791">
    <property type="protein sequence ID" value="ETO61409.1"/>
    <property type="molecule type" value="Genomic_DNA"/>
</dbReference>
<dbReference type="SUPFAM" id="SSF50630">
    <property type="entry name" value="Acid proteases"/>
    <property type="match status" value="1"/>
</dbReference>
<sequence length="173" mass="19266">MALEWQPGEMRGYWKYHAPNKWFKQAKTGGKINNEKADLLLNSGAEVSILAAAFARKVGCYVDESRQQECVGSGEGVYVTKGRTKIKVTLAGSLVYFFDVWVDERTGQDAILGMDFMVPAGIRLDLADGTLCLPDKIPIQLSERRPLYGEHISEVPHEQLEVIKAGQKIEIPL</sequence>
<gene>
    <name evidence="1" type="ORF">F444_20585</name>
</gene>
<accession>A0A080Z448</accession>
<evidence type="ECO:0008006" key="3">
    <source>
        <dbReference type="Google" id="ProtNLM"/>
    </source>
</evidence>
<comment type="caution">
    <text evidence="1">The sequence shown here is derived from an EMBL/GenBank/DDBJ whole genome shotgun (WGS) entry which is preliminary data.</text>
</comment>
<evidence type="ECO:0000313" key="2">
    <source>
        <dbReference type="Proteomes" id="UP000028582"/>
    </source>
</evidence>
<proteinExistence type="predicted"/>
<organism evidence="1 2">
    <name type="scientific">Phytophthora nicotianae P1976</name>
    <dbReference type="NCBI Taxonomy" id="1317066"/>
    <lineage>
        <taxon>Eukaryota</taxon>
        <taxon>Sar</taxon>
        <taxon>Stramenopiles</taxon>
        <taxon>Oomycota</taxon>
        <taxon>Peronosporomycetes</taxon>
        <taxon>Peronosporales</taxon>
        <taxon>Peronosporaceae</taxon>
        <taxon>Phytophthora</taxon>
    </lineage>
</organism>
<dbReference type="CDD" id="cd00303">
    <property type="entry name" value="retropepsin_like"/>
    <property type="match status" value="1"/>
</dbReference>
<dbReference type="Gene3D" id="2.40.70.10">
    <property type="entry name" value="Acid Proteases"/>
    <property type="match status" value="1"/>
</dbReference>
<dbReference type="AlphaFoldDB" id="A0A080Z448"/>
<name>A0A080Z448_PHYNI</name>